<sequence>MVEDARAPQPAGASSRPDEAVPVEARTLLGGRRELLIAHGAELYRLRLTSNNKLILTK</sequence>
<reference evidence="1" key="1">
    <citation type="submission" date="2022-11" db="EMBL/GenBank/DDBJ databases">
        <title>beta-Carotene-producing bacterium, Jeongeuplla avenae sp. nov., alleviates the salt stress of Arabidopsis seedlings.</title>
        <authorList>
            <person name="Jiang L."/>
            <person name="Lee J."/>
        </authorList>
    </citation>
    <scope>NUCLEOTIDE SEQUENCE</scope>
    <source>
        <strain evidence="1">DY_R2A_6</strain>
    </source>
</reference>
<dbReference type="EMBL" id="CP113520">
    <property type="protein sequence ID" value="WAJ28954.1"/>
    <property type="molecule type" value="Genomic_DNA"/>
</dbReference>
<dbReference type="Proteomes" id="UP001163223">
    <property type="component" value="Chromosome"/>
</dbReference>
<evidence type="ECO:0000313" key="2">
    <source>
        <dbReference type="Proteomes" id="UP001163223"/>
    </source>
</evidence>
<keyword evidence="2" id="KW-1185">Reference proteome</keyword>
<evidence type="ECO:0000313" key="1">
    <source>
        <dbReference type="EMBL" id="WAJ28954.1"/>
    </source>
</evidence>
<name>A0ACD4NQ94_9HYPH</name>
<accession>A0ACD4NQ94</accession>
<gene>
    <name evidence="1" type="ORF">OXU80_01500</name>
</gene>
<proteinExistence type="predicted"/>
<protein>
    <submittedName>
        <fullName evidence="1">Hemin uptake protein HemP</fullName>
    </submittedName>
</protein>
<organism evidence="1 2">
    <name type="scientific">Antarcticirhabdus aurantiaca</name>
    <dbReference type="NCBI Taxonomy" id="2606717"/>
    <lineage>
        <taxon>Bacteria</taxon>
        <taxon>Pseudomonadati</taxon>
        <taxon>Pseudomonadota</taxon>
        <taxon>Alphaproteobacteria</taxon>
        <taxon>Hyphomicrobiales</taxon>
        <taxon>Aurantimonadaceae</taxon>
        <taxon>Antarcticirhabdus</taxon>
    </lineage>
</organism>